<dbReference type="InterPro" id="IPR013087">
    <property type="entry name" value="Znf_C2H2_type"/>
</dbReference>
<evidence type="ECO:0000313" key="4">
    <source>
        <dbReference type="Proteomes" id="UP001153636"/>
    </source>
</evidence>
<evidence type="ECO:0000259" key="2">
    <source>
        <dbReference type="PROSITE" id="PS00028"/>
    </source>
</evidence>
<dbReference type="SMART" id="SM00355">
    <property type="entry name" value="ZnF_C2H2"/>
    <property type="match status" value="3"/>
</dbReference>
<feature type="region of interest" description="Disordered" evidence="1">
    <location>
        <begin position="1173"/>
        <end position="1194"/>
    </location>
</feature>
<dbReference type="Gene3D" id="3.30.160.60">
    <property type="entry name" value="Classic Zinc Finger"/>
    <property type="match status" value="1"/>
</dbReference>
<name>A0A9P0GBW3_9CUCU</name>
<feature type="compositionally biased region" description="Polar residues" evidence="1">
    <location>
        <begin position="1304"/>
        <end position="1320"/>
    </location>
</feature>
<feature type="domain" description="C2H2-type" evidence="2">
    <location>
        <begin position="1444"/>
        <end position="1465"/>
    </location>
</feature>
<dbReference type="EMBL" id="OV651827">
    <property type="protein sequence ID" value="CAH1103912.1"/>
    <property type="molecule type" value="Genomic_DNA"/>
</dbReference>
<reference evidence="3" key="1">
    <citation type="submission" date="2022-01" db="EMBL/GenBank/DDBJ databases">
        <authorList>
            <person name="King R."/>
        </authorList>
    </citation>
    <scope>NUCLEOTIDE SEQUENCE</scope>
</reference>
<evidence type="ECO:0000256" key="1">
    <source>
        <dbReference type="SAM" id="MobiDB-lite"/>
    </source>
</evidence>
<feature type="compositionally biased region" description="Basic and acidic residues" evidence="1">
    <location>
        <begin position="357"/>
        <end position="373"/>
    </location>
</feature>
<feature type="region of interest" description="Disordered" evidence="1">
    <location>
        <begin position="263"/>
        <end position="388"/>
    </location>
</feature>
<dbReference type="OrthoDB" id="6776957at2759"/>
<organism evidence="3 4">
    <name type="scientific">Psylliodes chrysocephalus</name>
    <dbReference type="NCBI Taxonomy" id="3402493"/>
    <lineage>
        <taxon>Eukaryota</taxon>
        <taxon>Metazoa</taxon>
        <taxon>Ecdysozoa</taxon>
        <taxon>Arthropoda</taxon>
        <taxon>Hexapoda</taxon>
        <taxon>Insecta</taxon>
        <taxon>Pterygota</taxon>
        <taxon>Neoptera</taxon>
        <taxon>Endopterygota</taxon>
        <taxon>Coleoptera</taxon>
        <taxon>Polyphaga</taxon>
        <taxon>Cucujiformia</taxon>
        <taxon>Chrysomeloidea</taxon>
        <taxon>Chrysomelidae</taxon>
        <taxon>Galerucinae</taxon>
        <taxon>Alticini</taxon>
        <taxon>Psylliodes</taxon>
    </lineage>
</organism>
<feature type="compositionally biased region" description="Basic and acidic residues" evidence="1">
    <location>
        <begin position="282"/>
        <end position="291"/>
    </location>
</feature>
<keyword evidence="4" id="KW-1185">Reference proteome</keyword>
<feature type="compositionally biased region" description="Basic residues" evidence="1">
    <location>
        <begin position="338"/>
        <end position="356"/>
    </location>
</feature>
<sequence length="1548" mass="172273">MECNFCGSTRDCVKKTNEYYVDMLYIVIPNFNPEEYTNPNICQDCDNLVTDIFNFKTICLEFEDSLCNYKTGDATEIDLEKLVGLTSFSKGKLCRACFEEIEDDLFVNFNVGDSVLKQYQRKCLFNLNFFSTKDPVMCMRCANFIEKYYLFIQHFETIKPSHKYKKPLWETIANEAVLNKIEPTETQDDSRISAHFSDNEVNEIFDVVKEEISIDEHVLENPENSSVILNEESGLLEEINNCDIENDTSVSYNKEVIDSIEETNNIDDDSNKNGSQLLGNGIKDKSQDLRLNESGSSTRALNNNKRKRAPLVTISDDDNNTVTTESSRSETDISTKSTRNRKSRKSKRLVTKKRNHREKDSDFIPENESKSESESDSDYNVDDDDDYNTRKNKKLYKVTPTCFHCKYCSHKDTDSSRLALHMSTCNNRIVERKLFAYVPSQSDQNLPKQAGVGVSVKKTKPSHRGIVRSNPLLVALLTESDSESVDSETEPLLTCLLTAHKALPDPRKSNCKKFSKTDQNFLMQKLTMHPALPESTLYILQKICAIKDKRKAKMRLRLKRKTKAVQADGNRKSDVVINVDAVPGQSNWTNNTSIANNSQFLPVVPDQQLVIWPQQASTTESAVPYSASNAVPNQQLVMWSQPASLPNVAANQQLVVWPQQGSTDVPPGSAAPHSNPNAITVANFQLQTTQTQYYSITSTTSSANVPVSTNPSKPIPILPNPFQPATSQSPHISENMKSLIMEFLKSKYAEQPNISQAFDLKYPTIAPKQLPPVAASTGNSVESCIDLTFEDPNNPNLLETLVEELMLPDVIADDNFDGAADADPLSLDTATNTVTADPIAEDVEKTSSPGDKTINVLPAIVVPIDKNELSCSDQNENTTASTLVKDIPTKDKVNENKDKDDPEIDTVIFDLEQVLATPDADKTKSAEVETMQLNVSDTDDDDNDVDYVPDDAVNSSESSEAETIKDLLSNFASKAVPVDVSRKNDIPIVNEDLILRNLLLDQKKLDDLQQYINRNSDVSGKNAEDNPSNQQLPSTSVTIQIDDDSNDPSFSTADVTTDIDDNQSKENHHADPLPSTSTATADVITVINDNQSEENLRADPLPSTSIATADVTTVINDNQSEQNRPDDPLSSTSTATANVTIEIDDNQSEENRPPDLLPSISTETADVTKEINDIQSKENRPVNHLPSTSTATADVTKEINDNQSKENRPVDPLPSTSTATAVVTKEINDNQSKENHPSLSTATADVKNEISGNQSQESHCKASISNETTDVTKEINDNQSEQNRPVDPSTAAADLTIEIDDDQSSQNSGADSLPSTSTATAKPKRKRLNKLPPISSRTTDVTIELDSDGDISSVKEPIDGIRVLATSRSEMKNRISKLANMSNTATSSDKKVVTMALNNHLSCPFELAIFKCDTCAYNTRFFRLIEEHSLQHFDVFNKSESYICMHCSVSFKDKSKLAKHLQIEHSQFFYTLWFWCVNCTTPFSRHTDVLRHNKRCANKNITVNLFKSNHTVFCMICYFETSAVDKARTHSKTCVTRHVRPVEVIELE</sequence>
<feature type="compositionally biased region" description="Basic and acidic residues" evidence="1">
    <location>
        <begin position="1062"/>
        <end position="1071"/>
    </location>
</feature>
<proteinExistence type="predicted"/>
<feature type="region of interest" description="Disordered" evidence="1">
    <location>
        <begin position="1039"/>
        <end position="1079"/>
    </location>
</feature>
<feature type="region of interest" description="Disordered" evidence="1">
    <location>
        <begin position="1300"/>
        <end position="1335"/>
    </location>
</feature>
<feature type="compositionally biased region" description="Acidic residues" evidence="1">
    <location>
        <begin position="374"/>
        <end position="386"/>
    </location>
</feature>
<protein>
    <recommendedName>
        <fullName evidence="2">C2H2-type domain-containing protein</fullName>
    </recommendedName>
</protein>
<feature type="region of interest" description="Disordered" evidence="1">
    <location>
        <begin position="1141"/>
        <end position="1161"/>
    </location>
</feature>
<feature type="compositionally biased region" description="Polar residues" evidence="1">
    <location>
        <begin position="293"/>
        <end position="303"/>
    </location>
</feature>
<dbReference type="PROSITE" id="PS00028">
    <property type="entry name" value="ZINC_FINGER_C2H2_1"/>
    <property type="match status" value="1"/>
</dbReference>
<accession>A0A9P0GBW3</accession>
<gene>
    <name evidence="3" type="ORF">PSYICH_LOCUS4842</name>
</gene>
<dbReference type="Proteomes" id="UP001153636">
    <property type="component" value="Chromosome 15"/>
</dbReference>
<evidence type="ECO:0000313" key="3">
    <source>
        <dbReference type="EMBL" id="CAH1103912.1"/>
    </source>
</evidence>